<dbReference type="GO" id="GO:0016757">
    <property type="term" value="F:glycosyltransferase activity"/>
    <property type="evidence" value="ECO:0007669"/>
    <property type="project" value="InterPro"/>
</dbReference>
<name>A0A1G1XYB0_9BACT</name>
<comment type="caution">
    <text evidence="3">The sequence shown here is derived from an EMBL/GenBank/DDBJ whole genome shotgun (WGS) entry which is preliminary data.</text>
</comment>
<keyword evidence="1" id="KW-0812">Transmembrane</keyword>
<dbReference type="Gene3D" id="3.40.50.2000">
    <property type="entry name" value="Glycogen Phosphorylase B"/>
    <property type="match status" value="2"/>
</dbReference>
<feature type="domain" description="Glycosyl transferase family 1" evidence="2">
    <location>
        <begin position="191"/>
        <end position="366"/>
    </location>
</feature>
<feature type="transmembrane region" description="Helical" evidence="1">
    <location>
        <begin position="82"/>
        <end position="101"/>
    </location>
</feature>
<keyword evidence="1" id="KW-1133">Transmembrane helix</keyword>
<dbReference type="EMBL" id="MHIB01000009">
    <property type="protein sequence ID" value="OGY44924.1"/>
    <property type="molecule type" value="Genomic_DNA"/>
</dbReference>
<keyword evidence="1" id="KW-0472">Membrane</keyword>
<protein>
    <recommendedName>
        <fullName evidence="2">Glycosyl transferase family 1 domain-containing protein</fullName>
    </recommendedName>
</protein>
<evidence type="ECO:0000313" key="4">
    <source>
        <dbReference type="Proteomes" id="UP000178930"/>
    </source>
</evidence>
<reference evidence="3 4" key="1">
    <citation type="journal article" date="2016" name="Nat. Commun.">
        <title>Thousands of microbial genomes shed light on interconnected biogeochemical processes in an aquifer system.</title>
        <authorList>
            <person name="Anantharaman K."/>
            <person name="Brown C.T."/>
            <person name="Hug L.A."/>
            <person name="Sharon I."/>
            <person name="Castelle C.J."/>
            <person name="Probst A.J."/>
            <person name="Thomas B.C."/>
            <person name="Singh A."/>
            <person name="Wilkins M.J."/>
            <person name="Karaoz U."/>
            <person name="Brodie E.L."/>
            <person name="Williams K.H."/>
            <person name="Hubbard S.S."/>
            <person name="Banfield J.F."/>
        </authorList>
    </citation>
    <scope>NUCLEOTIDE SEQUENCE [LARGE SCALE GENOMIC DNA]</scope>
</reference>
<dbReference type="STRING" id="1797532.A2729_04040"/>
<dbReference type="InterPro" id="IPR001296">
    <property type="entry name" value="Glyco_trans_1"/>
</dbReference>
<evidence type="ECO:0000256" key="1">
    <source>
        <dbReference type="SAM" id="Phobius"/>
    </source>
</evidence>
<dbReference type="Proteomes" id="UP000178930">
    <property type="component" value="Unassembled WGS sequence"/>
</dbReference>
<evidence type="ECO:0000259" key="2">
    <source>
        <dbReference type="Pfam" id="PF00534"/>
    </source>
</evidence>
<dbReference type="AlphaFoldDB" id="A0A1G1XYB0"/>
<dbReference type="SUPFAM" id="SSF53756">
    <property type="entry name" value="UDP-Glycosyltransferase/glycogen phosphorylase"/>
    <property type="match status" value="1"/>
</dbReference>
<evidence type="ECO:0000313" key="3">
    <source>
        <dbReference type="EMBL" id="OGY44924.1"/>
    </source>
</evidence>
<proteinExistence type="predicted"/>
<accession>A0A1G1XYB0</accession>
<sequence>MKIFYIANVRLPTEKAHGRQIMKMSESLAKAGEDLELIIPSRRNPNFKNINPFDYYQINQTFKIKRLKSFDPVFILGWPAGLYIKFQTIFFVLSLTIYLIFKKDTRKSVFYTRDEILLPLLSIFNKKIVWEVHALPKKMKFLKPFLSRVEKLVVLTQSIKDRLIVLGLAENKILVSPDAVDLEIFGINLDKSQAREQWQLPKDKIILGYTGTYQTKGMDKGLSDIFKALKILKTKRSDLFFVALGGLPNEIIKYQKLAEGFGVSDIISLLSPVDQKKLAVFQQACDILLMPFPETTHFSFYMSPLKMFEYLAAARPIIASDLPSIREILDNKVALLVKPGDANDLAEKIESLANQPKLAADIAVSAKAISVHYSWEERAKKIYNFLCG</sequence>
<organism evidence="3 4">
    <name type="scientific">Candidatus Buchananbacteria bacterium RIFCSPHIGHO2_01_FULL_39_14</name>
    <dbReference type="NCBI Taxonomy" id="1797532"/>
    <lineage>
        <taxon>Bacteria</taxon>
        <taxon>Candidatus Buchananiibacteriota</taxon>
    </lineage>
</organism>
<dbReference type="PANTHER" id="PTHR12526">
    <property type="entry name" value="GLYCOSYLTRANSFERASE"/>
    <property type="match status" value="1"/>
</dbReference>
<dbReference type="Pfam" id="PF00534">
    <property type="entry name" value="Glycos_transf_1"/>
    <property type="match status" value="1"/>
</dbReference>
<gene>
    <name evidence="3" type="ORF">A2729_04040</name>
</gene>